<dbReference type="EMBL" id="VWSF01000004">
    <property type="protein sequence ID" value="KAA5547877.1"/>
    <property type="molecule type" value="Genomic_DNA"/>
</dbReference>
<dbReference type="RefSeq" id="WP_150087795.1">
    <property type="nucleotide sequence ID" value="NZ_VWSF01000004.1"/>
</dbReference>
<reference evidence="2 3" key="1">
    <citation type="submission" date="2019-09" db="EMBL/GenBank/DDBJ databases">
        <title>Genome sequence and assembly of Adhaeribacter sp.</title>
        <authorList>
            <person name="Chhetri G."/>
        </authorList>
    </citation>
    <scope>NUCLEOTIDE SEQUENCE [LARGE SCALE GENOMIC DNA]</scope>
    <source>
        <strain evidence="2 3">DK36</strain>
    </source>
</reference>
<keyword evidence="1" id="KW-0472">Membrane</keyword>
<dbReference type="AlphaFoldDB" id="A0A5M6DJZ2"/>
<accession>A0A5M6DJZ2</accession>
<keyword evidence="1" id="KW-0812">Transmembrane</keyword>
<evidence type="ECO:0000313" key="2">
    <source>
        <dbReference type="EMBL" id="KAA5547877.1"/>
    </source>
</evidence>
<name>A0A5M6DJZ2_9BACT</name>
<feature type="transmembrane region" description="Helical" evidence="1">
    <location>
        <begin position="6"/>
        <end position="25"/>
    </location>
</feature>
<sequence>MKIKLLYVLAFIGMISMISKVIGFYQTEKLTRQYWDNCGKVKVGMTLKDARQIIGDLKYQYWSQDQESAEIIVKQGQNGVEYTLEYNMIFAGSDNMKLYFDPITLRVTKIFCGE</sequence>
<keyword evidence="1" id="KW-1133">Transmembrane helix</keyword>
<evidence type="ECO:0000256" key="1">
    <source>
        <dbReference type="SAM" id="Phobius"/>
    </source>
</evidence>
<protein>
    <submittedName>
        <fullName evidence="2">Uncharacterized protein</fullName>
    </submittedName>
</protein>
<comment type="caution">
    <text evidence="2">The sequence shown here is derived from an EMBL/GenBank/DDBJ whole genome shotgun (WGS) entry which is preliminary data.</text>
</comment>
<proteinExistence type="predicted"/>
<keyword evidence="3" id="KW-1185">Reference proteome</keyword>
<organism evidence="2 3">
    <name type="scientific">Adhaeribacter rhizoryzae</name>
    <dbReference type="NCBI Taxonomy" id="2607907"/>
    <lineage>
        <taxon>Bacteria</taxon>
        <taxon>Pseudomonadati</taxon>
        <taxon>Bacteroidota</taxon>
        <taxon>Cytophagia</taxon>
        <taxon>Cytophagales</taxon>
        <taxon>Hymenobacteraceae</taxon>
        <taxon>Adhaeribacter</taxon>
    </lineage>
</organism>
<gene>
    <name evidence="2" type="ORF">F0145_08035</name>
</gene>
<dbReference type="Proteomes" id="UP000323426">
    <property type="component" value="Unassembled WGS sequence"/>
</dbReference>
<evidence type="ECO:0000313" key="3">
    <source>
        <dbReference type="Proteomes" id="UP000323426"/>
    </source>
</evidence>